<evidence type="ECO:0000256" key="4">
    <source>
        <dbReference type="ARBA" id="ARBA00021968"/>
    </source>
</evidence>
<dbReference type="Proteomes" id="UP001620626">
    <property type="component" value="Unassembled WGS sequence"/>
</dbReference>
<dbReference type="InterPro" id="IPR036545">
    <property type="entry name" value="Cyt_c_oxidase_su5A/6_sf"/>
</dbReference>
<comment type="function">
    <text evidence="13">Component of the cytochrome c oxidase, the last enzyme in the mitochondrial electron transport chain which drives oxidative phosphorylation. The respiratory chain contains 3 multisubunit complexes succinate dehydrogenase (complex II, CII), ubiquinol-cytochrome c oxidoreductase (cytochrome b-c1 complex, complex III, CIII) and cytochrome c oxidase (complex IV, CIV), that cooperate to transfer electrons derived from NADH and succinate to molecular oxygen, creating an electrochemical gradient over the inner membrane that drives transmembrane transport and the ATP synthase. Cytochrome c oxidase is the component of the respiratory chain that catalyzes the reduction of oxygen to water. Electrons originating from reduced cytochrome c in the intermembrane space (IMS) are transferred via the dinuclear copper A center (CU(A)) of subunit 2 and heme A of subunit 1 to the active site in subunit 1, a binuclear center (BNC) formed by heme A3 and copper B (CU(B)). The BNC reduces molecular oxygen to 2 water molecules using 4 electrons from cytochrome c in the IMS and 4 protons from the mitochondrial matrix.</text>
</comment>
<dbReference type="GO" id="GO:0046872">
    <property type="term" value="F:metal ion binding"/>
    <property type="evidence" value="ECO:0007669"/>
    <property type="project" value="UniProtKB-UniRule"/>
</dbReference>
<comment type="caution">
    <text evidence="14">The sequence shown here is derived from an EMBL/GenBank/DDBJ whole genome shotgun (WGS) entry which is preliminary data.</text>
</comment>
<evidence type="ECO:0000256" key="13">
    <source>
        <dbReference type="RuleBase" id="RU368103"/>
    </source>
</evidence>
<dbReference type="AlphaFoldDB" id="A0ABD2HUJ6"/>
<evidence type="ECO:0000256" key="6">
    <source>
        <dbReference type="ARBA" id="ARBA00022723"/>
    </source>
</evidence>
<evidence type="ECO:0000256" key="9">
    <source>
        <dbReference type="ARBA" id="ARBA00023004"/>
    </source>
</evidence>
<evidence type="ECO:0000256" key="2">
    <source>
        <dbReference type="ARBA" id="ARBA00004673"/>
    </source>
</evidence>
<proteinExistence type="inferred from homology"/>
<evidence type="ECO:0000256" key="5">
    <source>
        <dbReference type="ARBA" id="ARBA00022617"/>
    </source>
</evidence>
<evidence type="ECO:0000256" key="1">
    <source>
        <dbReference type="ARBA" id="ARBA00004443"/>
    </source>
</evidence>
<keyword evidence="11 13" id="KW-0472">Membrane</keyword>
<evidence type="ECO:0000256" key="8">
    <source>
        <dbReference type="ARBA" id="ARBA00022946"/>
    </source>
</evidence>
<dbReference type="CDD" id="cd00923">
    <property type="entry name" value="Cyt_c_Oxidase_Va"/>
    <property type="match status" value="1"/>
</dbReference>
<protein>
    <recommendedName>
        <fullName evidence="4 13">Cytochrome c oxidase subunit 5A, mitochondrial</fullName>
    </recommendedName>
    <alternativeName>
        <fullName evidence="12 13">Cytochrome c oxidase polypeptide Va</fullName>
    </alternativeName>
</protein>
<keyword evidence="7 13" id="KW-0999">Mitochondrion inner membrane</keyword>
<dbReference type="GO" id="GO:0006123">
    <property type="term" value="P:mitochondrial electron transport, cytochrome c to oxygen"/>
    <property type="evidence" value="ECO:0007669"/>
    <property type="project" value="UniProtKB-UniRule"/>
</dbReference>
<comment type="subunit">
    <text evidence="13">Component of the cytochrome c oxidase (complex IV, CIV), a multisubunit enzyme composed of a catalytic core of 3 subunits and several supernumerary subunits. The complex exists as a monomer or a dimer and forms supercomplexes (SCs) in the inner mitochondrial membrane with ubiquinol-cytochrome c oxidoreductase (cytochrome b-c1 complex, complex III, CIII).</text>
</comment>
<dbReference type="PANTHER" id="PTHR14200">
    <property type="entry name" value="CYTOCHROME C OXIDASE POLYPEPTIDE"/>
    <property type="match status" value="1"/>
</dbReference>
<reference evidence="14 15" key="1">
    <citation type="submission" date="2024-10" db="EMBL/GenBank/DDBJ databases">
        <authorList>
            <person name="Kim D."/>
        </authorList>
    </citation>
    <scope>NUCLEOTIDE SEQUENCE [LARGE SCALE GENOMIC DNA]</scope>
    <source>
        <strain evidence="14">BH-2024</strain>
    </source>
</reference>
<dbReference type="EMBL" id="JBICBT010001408">
    <property type="protein sequence ID" value="KAL3068370.1"/>
    <property type="molecule type" value="Genomic_DNA"/>
</dbReference>
<dbReference type="InterPro" id="IPR003204">
    <property type="entry name" value="Cyt_c_oxidase_su5A/6"/>
</dbReference>
<keyword evidence="15" id="KW-1185">Reference proteome</keyword>
<keyword evidence="5 13" id="KW-0349">Heme</keyword>
<keyword evidence="9 13" id="KW-0408">Iron</keyword>
<evidence type="ECO:0000256" key="3">
    <source>
        <dbReference type="ARBA" id="ARBA00007972"/>
    </source>
</evidence>
<comment type="similarity">
    <text evidence="3 13">Belongs to the cytochrome c oxidase subunit 5A family.</text>
</comment>
<dbReference type="PANTHER" id="PTHR14200:SF11">
    <property type="entry name" value="CYTOCHROME C OXIDASE SUBUNIT 5A, MITOCHONDRIAL"/>
    <property type="match status" value="1"/>
</dbReference>
<evidence type="ECO:0000256" key="7">
    <source>
        <dbReference type="ARBA" id="ARBA00022792"/>
    </source>
</evidence>
<comment type="pathway">
    <text evidence="2 13">Energy metabolism; oxidative phosphorylation.</text>
</comment>
<organism evidence="14 15">
    <name type="scientific">Heterodera trifolii</name>
    <dbReference type="NCBI Taxonomy" id="157864"/>
    <lineage>
        <taxon>Eukaryota</taxon>
        <taxon>Metazoa</taxon>
        <taxon>Ecdysozoa</taxon>
        <taxon>Nematoda</taxon>
        <taxon>Chromadorea</taxon>
        <taxon>Rhabditida</taxon>
        <taxon>Tylenchina</taxon>
        <taxon>Tylenchomorpha</taxon>
        <taxon>Tylenchoidea</taxon>
        <taxon>Heteroderidae</taxon>
        <taxon>Heteroderinae</taxon>
        <taxon>Heterodera</taxon>
    </lineage>
</organism>
<dbReference type="Gene3D" id="1.25.40.40">
    <property type="entry name" value="Cytochrome c oxidase, subunit Va/VI"/>
    <property type="match status" value="1"/>
</dbReference>
<name>A0ABD2HUJ6_9BILA</name>
<evidence type="ECO:0000256" key="10">
    <source>
        <dbReference type="ARBA" id="ARBA00023128"/>
    </source>
</evidence>
<evidence type="ECO:0000256" key="11">
    <source>
        <dbReference type="ARBA" id="ARBA00023136"/>
    </source>
</evidence>
<gene>
    <name evidence="14" type="ORF">niasHT_030661</name>
</gene>
<accession>A0ABD2HUJ6</accession>
<evidence type="ECO:0000256" key="12">
    <source>
        <dbReference type="ARBA" id="ARBA00031049"/>
    </source>
</evidence>
<dbReference type="Pfam" id="PF02284">
    <property type="entry name" value="COX5A"/>
    <property type="match status" value="1"/>
</dbReference>
<keyword evidence="10 13" id="KW-0496">Mitochondrion</keyword>
<keyword evidence="8 13" id="KW-0809">Transit peptide</keyword>
<keyword evidence="6 13" id="KW-0479">Metal-binding</keyword>
<dbReference type="SUPFAM" id="SSF48479">
    <property type="entry name" value="Cytochrome c oxidase subunit E"/>
    <property type="match status" value="1"/>
</dbReference>
<evidence type="ECO:0000313" key="14">
    <source>
        <dbReference type="EMBL" id="KAL3068370.1"/>
    </source>
</evidence>
<sequence length="172" mass="20276">MFSIVGKKVFNTTSCNFLSKAFYAHMSKDEIMWNWPAQKFDQHFIDYLNKPDIDGWEIRKALTELGNFDVVPDPKIVEAALRAIRRVNDFALAIRFLEQIKFKCGGPKSRSIVYPYIIQEVKPVMDELGIPTLEELGYNEPEFFTPDPEWYWEKSWYKLYGFDKLPGYKHFA</sequence>
<comment type="subcellular location">
    <subcellularLocation>
        <location evidence="1 13">Mitochondrion inner membrane</location>
        <topology evidence="1 13">Peripheral membrane protein</topology>
        <orientation evidence="1 13">Matrix side</orientation>
    </subcellularLocation>
</comment>
<dbReference type="GO" id="GO:0005743">
    <property type="term" value="C:mitochondrial inner membrane"/>
    <property type="evidence" value="ECO:0007669"/>
    <property type="project" value="UniProtKB-SubCell"/>
</dbReference>
<evidence type="ECO:0000313" key="15">
    <source>
        <dbReference type="Proteomes" id="UP001620626"/>
    </source>
</evidence>
<dbReference type="GO" id="GO:0045277">
    <property type="term" value="C:respiratory chain complex IV"/>
    <property type="evidence" value="ECO:0007669"/>
    <property type="project" value="UniProtKB-UniRule"/>
</dbReference>